<evidence type="ECO:0000256" key="5">
    <source>
        <dbReference type="ARBA" id="ARBA00022832"/>
    </source>
</evidence>
<dbReference type="AlphaFoldDB" id="A0A9N9DG57"/>
<dbReference type="SUPFAM" id="SSF56645">
    <property type="entry name" value="Acyl-CoA dehydrogenase NM domain-like"/>
    <property type="match status" value="1"/>
</dbReference>
<keyword evidence="6" id="KW-0560">Oxidoreductase</keyword>
<dbReference type="Pfam" id="PF22924">
    <property type="entry name" value="ACOX_C_alpha1"/>
    <property type="match status" value="1"/>
</dbReference>
<dbReference type="InterPro" id="IPR012258">
    <property type="entry name" value="Acyl-CoA_oxidase"/>
</dbReference>
<dbReference type="GO" id="GO:0071949">
    <property type="term" value="F:FAD binding"/>
    <property type="evidence" value="ECO:0007669"/>
    <property type="project" value="InterPro"/>
</dbReference>
<feature type="domain" description="Acyl-CoA oxidase C-terminal" evidence="8">
    <location>
        <begin position="338"/>
        <end position="479"/>
    </location>
</feature>
<feature type="domain" description="Acyl-CoA oxidase C-alpha1" evidence="9">
    <location>
        <begin position="202"/>
        <end position="311"/>
    </location>
</feature>
<name>A0A9N9DG57_9GLOM</name>
<evidence type="ECO:0000313" key="10">
    <source>
        <dbReference type="EMBL" id="CAG8637590.1"/>
    </source>
</evidence>
<reference evidence="10" key="1">
    <citation type="submission" date="2021-06" db="EMBL/GenBank/DDBJ databases">
        <authorList>
            <person name="Kallberg Y."/>
            <person name="Tangrot J."/>
            <person name="Rosling A."/>
        </authorList>
    </citation>
    <scope>NUCLEOTIDE SEQUENCE</scope>
    <source>
        <strain evidence="10">MA453B</strain>
    </source>
</reference>
<accession>A0A9N9DG57</accession>
<dbReference type="PANTHER" id="PTHR10909:SF382">
    <property type="entry name" value="ACYL-COENZYME A OXIDASE"/>
    <property type="match status" value="1"/>
</dbReference>
<keyword evidence="3" id="KW-0285">Flavoprotein</keyword>
<dbReference type="InterPro" id="IPR055060">
    <property type="entry name" value="ACOX_C_alpha1"/>
</dbReference>
<evidence type="ECO:0000259" key="8">
    <source>
        <dbReference type="Pfam" id="PF01756"/>
    </source>
</evidence>
<dbReference type="OrthoDB" id="538336at2759"/>
<dbReference type="Proteomes" id="UP000789405">
    <property type="component" value="Unassembled WGS sequence"/>
</dbReference>
<dbReference type="FunFam" id="1.20.140.10:FF:000007">
    <property type="entry name" value="Acyl-coenzyme A oxidase"/>
    <property type="match status" value="1"/>
</dbReference>
<dbReference type="InterPro" id="IPR002655">
    <property type="entry name" value="Acyl-CoA_oxidase_C"/>
</dbReference>
<comment type="cofactor">
    <cofactor evidence="1">
        <name>FAD</name>
        <dbReference type="ChEBI" id="CHEBI:57692"/>
    </cofactor>
</comment>
<keyword evidence="4" id="KW-0274">FAD</keyword>
<evidence type="ECO:0000256" key="4">
    <source>
        <dbReference type="ARBA" id="ARBA00022827"/>
    </source>
</evidence>
<proteinExistence type="inferred from homology"/>
<keyword evidence="7" id="KW-0443">Lipid metabolism</keyword>
<dbReference type="Pfam" id="PF01756">
    <property type="entry name" value="ACOX"/>
    <property type="match status" value="1"/>
</dbReference>
<dbReference type="EMBL" id="CAJVPY010005197">
    <property type="protein sequence ID" value="CAG8637590.1"/>
    <property type="molecule type" value="Genomic_DNA"/>
</dbReference>
<protein>
    <submittedName>
        <fullName evidence="10">26575_t:CDS:1</fullName>
    </submittedName>
</protein>
<evidence type="ECO:0000259" key="9">
    <source>
        <dbReference type="Pfam" id="PF22924"/>
    </source>
</evidence>
<dbReference type="GO" id="GO:0005504">
    <property type="term" value="F:fatty acid binding"/>
    <property type="evidence" value="ECO:0007669"/>
    <property type="project" value="TreeGrafter"/>
</dbReference>
<organism evidence="10 11">
    <name type="scientific">Dentiscutata erythropus</name>
    <dbReference type="NCBI Taxonomy" id="1348616"/>
    <lineage>
        <taxon>Eukaryota</taxon>
        <taxon>Fungi</taxon>
        <taxon>Fungi incertae sedis</taxon>
        <taxon>Mucoromycota</taxon>
        <taxon>Glomeromycotina</taxon>
        <taxon>Glomeromycetes</taxon>
        <taxon>Diversisporales</taxon>
        <taxon>Gigasporaceae</taxon>
        <taxon>Dentiscutata</taxon>
    </lineage>
</organism>
<evidence type="ECO:0000313" key="11">
    <source>
        <dbReference type="Proteomes" id="UP000789405"/>
    </source>
</evidence>
<comment type="caution">
    <text evidence="10">The sequence shown here is derived from an EMBL/GenBank/DDBJ whole genome shotgun (WGS) entry which is preliminary data.</text>
</comment>
<dbReference type="Gene3D" id="1.20.140.10">
    <property type="entry name" value="Butyryl-CoA Dehydrogenase, subunit A, domain 3"/>
    <property type="match status" value="2"/>
</dbReference>
<dbReference type="InterPro" id="IPR036250">
    <property type="entry name" value="AcylCo_DH-like_C"/>
</dbReference>
<comment type="similarity">
    <text evidence="2">Belongs to the acyl-CoA oxidase family.</text>
</comment>
<dbReference type="GO" id="GO:0003997">
    <property type="term" value="F:acyl-CoA oxidase activity"/>
    <property type="evidence" value="ECO:0007669"/>
    <property type="project" value="InterPro"/>
</dbReference>
<dbReference type="InterPro" id="IPR009100">
    <property type="entry name" value="AcylCoA_DH/oxidase_NM_dom_sf"/>
</dbReference>
<sequence length="511" mass="57927">MSSVSSKDFTTIQQLLEHDNHRNRKAMLDFIAKDPIYIPRYNVSLEFEREIALQRLKKLADQRFISVYNFENNPLNIFAAHEIAGMVDNSMGTKSAVHAKWTVVFAQTIIRGKNEGVHAILVRIREEDMKVSKGVVIEDMGVKFECNGVDNGKHYLINVHRHLQCCVRVPVENLLNRYSDIDESNNFISGVKKTRELAVGPTGKSDTPILTYQLQQRALIPLLATTIALNIGLNYCKTEKDHNEVVRLCCMIKPLVTWNFERVATTCRERCGGQGYLSINRFGSFIGFAHAGMTAEGDNSVLMQKVSKELLDDVKSGALMLPRISDVENAQRWDIRSLDNQLKLFNLREQGLIKELGTNIATNTSKGSSIFEVWMLQESDIVQALAKAHGHRIVLEQVVHTLQKLKGGSHWIIHNIGRLYALNIIDSDLAWYITNNLISVESASMVQSLIREIVAELALLSSEIIDSLGVDPRVLYAPIADQWAKFNETDNHGNYSFYQNFAWTRIKNYEY</sequence>
<dbReference type="SUPFAM" id="SSF47203">
    <property type="entry name" value="Acyl-CoA dehydrogenase C-terminal domain-like"/>
    <property type="match status" value="2"/>
</dbReference>
<gene>
    <name evidence="10" type="ORF">DERYTH_LOCUS9480</name>
</gene>
<keyword evidence="11" id="KW-1185">Reference proteome</keyword>
<dbReference type="GO" id="GO:0033540">
    <property type="term" value="P:fatty acid beta-oxidation using acyl-CoA oxidase"/>
    <property type="evidence" value="ECO:0007669"/>
    <property type="project" value="TreeGrafter"/>
</dbReference>
<dbReference type="Gene3D" id="2.40.110.10">
    <property type="entry name" value="Butyryl-CoA Dehydrogenase, subunit A, domain 2"/>
    <property type="match status" value="1"/>
</dbReference>
<keyword evidence="5" id="KW-0276">Fatty acid metabolism</keyword>
<evidence type="ECO:0000256" key="2">
    <source>
        <dbReference type="ARBA" id="ARBA00006288"/>
    </source>
</evidence>
<dbReference type="InterPro" id="IPR046373">
    <property type="entry name" value="Acyl-CoA_Oxase/DH_mid-dom_sf"/>
</dbReference>
<evidence type="ECO:0000256" key="7">
    <source>
        <dbReference type="ARBA" id="ARBA00023098"/>
    </source>
</evidence>
<dbReference type="PANTHER" id="PTHR10909">
    <property type="entry name" value="ELECTRON TRANSPORT OXIDOREDUCTASE"/>
    <property type="match status" value="1"/>
</dbReference>
<evidence type="ECO:0000256" key="6">
    <source>
        <dbReference type="ARBA" id="ARBA00023002"/>
    </source>
</evidence>
<dbReference type="GO" id="GO:0055088">
    <property type="term" value="P:lipid homeostasis"/>
    <property type="evidence" value="ECO:0007669"/>
    <property type="project" value="TreeGrafter"/>
</dbReference>
<evidence type="ECO:0000256" key="1">
    <source>
        <dbReference type="ARBA" id="ARBA00001974"/>
    </source>
</evidence>
<evidence type="ECO:0000256" key="3">
    <source>
        <dbReference type="ARBA" id="ARBA00022630"/>
    </source>
</evidence>
<dbReference type="GO" id="GO:0005777">
    <property type="term" value="C:peroxisome"/>
    <property type="evidence" value="ECO:0007669"/>
    <property type="project" value="InterPro"/>
</dbReference>